<dbReference type="RefSeq" id="WP_158189503.1">
    <property type="nucleotide sequence ID" value="NZ_CP046902.1"/>
</dbReference>
<evidence type="ECO:0000313" key="1">
    <source>
        <dbReference type="EMBL" id="QGZ32068.1"/>
    </source>
</evidence>
<dbReference type="EMBL" id="CP046902">
    <property type="protein sequence ID" value="QGZ32068.1"/>
    <property type="molecule type" value="Genomic_DNA"/>
</dbReference>
<organism evidence="1 2">
    <name type="scientific">Stutzerimonas stutzeri</name>
    <name type="common">Pseudomonas stutzeri</name>
    <dbReference type="NCBI Taxonomy" id="316"/>
    <lineage>
        <taxon>Bacteria</taxon>
        <taxon>Pseudomonadati</taxon>
        <taxon>Pseudomonadota</taxon>
        <taxon>Gammaproteobacteria</taxon>
        <taxon>Pseudomonadales</taxon>
        <taxon>Pseudomonadaceae</taxon>
        <taxon>Stutzerimonas</taxon>
    </lineage>
</organism>
<reference evidence="1 2" key="1">
    <citation type="submission" date="2019-12" db="EMBL/GenBank/DDBJ databases">
        <title>Complete genome sequence of Pseudomonas stutzeri.</title>
        <authorList>
            <person name="Lim S.R."/>
            <person name="Kim J.H."/>
        </authorList>
    </citation>
    <scope>NUCLEOTIDE SEQUENCE [LARGE SCALE GENOMIC DNA]</scope>
    <source>
        <strain evidence="1 2">PM101005</strain>
    </source>
</reference>
<gene>
    <name evidence="1" type="ORF">GQA94_19180</name>
</gene>
<evidence type="ECO:0000313" key="2">
    <source>
        <dbReference type="Proteomes" id="UP000438983"/>
    </source>
</evidence>
<sequence>MTFAVLTSIAASMKEFKRDPIGVVEKADGEAVLVIERNKPAFYAVPPALYEAMMSSVNFQCPAATLKPQQNSGTQK</sequence>
<evidence type="ECO:0008006" key="3">
    <source>
        <dbReference type="Google" id="ProtNLM"/>
    </source>
</evidence>
<accession>A0A6I6LNN1</accession>
<dbReference type="OrthoDB" id="5297687at2"/>
<dbReference type="AlphaFoldDB" id="A0A6I6LNN1"/>
<dbReference type="Proteomes" id="UP000438983">
    <property type="component" value="Chromosome"/>
</dbReference>
<proteinExistence type="predicted"/>
<name>A0A6I6LNN1_STUST</name>
<protein>
    <recommendedName>
        <fullName evidence="3">Antitoxin</fullName>
    </recommendedName>
</protein>